<name>A0A226E292_FOLCA</name>
<dbReference type="EMBL" id="LNIX01000007">
    <property type="protein sequence ID" value="OXA51398.1"/>
    <property type="molecule type" value="Genomic_DNA"/>
</dbReference>
<reference evidence="2 3" key="1">
    <citation type="submission" date="2015-12" db="EMBL/GenBank/DDBJ databases">
        <title>The genome of Folsomia candida.</title>
        <authorList>
            <person name="Faddeeva A."/>
            <person name="Derks M.F."/>
            <person name="Anvar Y."/>
            <person name="Smit S."/>
            <person name="Van Straalen N."/>
            <person name="Roelofs D."/>
        </authorList>
    </citation>
    <scope>NUCLEOTIDE SEQUENCE [LARGE SCALE GENOMIC DNA]</scope>
    <source>
        <strain evidence="2 3">VU population</strain>
        <tissue evidence="2">Whole body</tissue>
    </source>
</reference>
<accession>A0A226E292</accession>
<dbReference type="AlphaFoldDB" id="A0A226E292"/>
<organism evidence="2 3">
    <name type="scientific">Folsomia candida</name>
    <name type="common">Springtail</name>
    <dbReference type="NCBI Taxonomy" id="158441"/>
    <lineage>
        <taxon>Eukaryota</taxon>
        <taxon>Metazoa</taxon>
        <taxon>Ecdysozoa</taxon>
        <taxon>Arthropoda</taxon>
        <taxon>Hexapoda</taxon>
        <taxon>Collembola</taxon>
        <taxon>Entomobryomorpha</taxon>
        <taxon>Isotomoidea</taxon>
        <taxon>Isotomidae</taxon>
        <taxon>Proisotominae</taxon>
        <taxon>Folsomia</taxon>
    </lineage>
</organism>
<keyword evidence="1" id="KW-0812">Transmembrane</keyword>
<evidence type="ECO:0000313" key="3">
    <source>
        <dbReference type="Proteomes" id="UP000198287"/>
    </source>
</evidence>
<keyword evidence="1" id="KW-0472">Membrane</keyword>
<evidence type="ECO:0000256" key="1">
    <source>
        <dbReference type="SAM" id="Phobius"/>
    </source>
</evidence>
<proteinExistence type="predicted"/>
<gene>
    <name evidence="2" type="ORF">Fcan01_12905</name>
</gene>
<comment type="caution">
    <text evidence="2">The sequence shown here is derived from an EMBL/GenBank/DDBJ whole genome shotgun (WGS) entry which is preliminary data.</text>
</comment>
<sequence>MIVISQETAEEGVSSLRRPGCSCPCCCPIVAGGENQEGGENPNWWKRRRKMKTRKTYETKLLNPQIQKEQEKYNYDNDNDPVRRDCYLPSESGINETHEKSESNSALRVENLICGDNIKTVDQIFLPEIRRNNNKVNYALVVPSSHHHHPLVTLINLLVILVTFLLVISSSPFTLVNAFPTNDCDWTGRQVSNLYYFVHLKVGNFYEKSGIFAYPY</sequence>
<dbReference type="Proteomes" id="UP000198287">
    <property type="component" value="Unassembled WGS sequence"/>
</dbReference>
<keyword evidence="3" id="KW-1185">Reference proteome</keyword>
<evidence type="ECO:0000313" key="2">
    <source>
        <dbReference type="EMBL" id="OXA51398.1"/>
    </source>
</evidence>
<dbReference type="OrthoDB" id="6092325at2759"/>
<protein>
    <submittedName>
        <fullName evidence="2">Uncharacterized protein</fullName>
    </submittedName>
</protein>
<feature type="transmembrane region" description="Helical" evidence="1">
    <location>
        <begin position="151"/>
        <end position="168"/>
    </location>
</feature>
<keyword evidence="1" id="KW-1133">Transmembrane helix</keyword>